<dbReference type="eggNOG" id="COG1409">
    <property type="taxonomic scope" value="Bacteria"/>
</dbReference>
<evidence type="ECO:0000256" key="2">
    <source>
        <dbReference type="ARBA" id="ARBA00022801"/>
    </source>
</evidence>
<dbReference type="InterPro" id="IPR004843">
    <property type="entry name" value="Calcineurin-like_PHP"/>
</dbReference>
<proteinExistence type="inferred from homology"/>
<keyword evidence="3" id="KW-0408">Iron</keyword>
<dbReference type="GO" id="GO:0016787">
    <property type="term" value="F:hydrolase activity"/>
    <property type="evidence" value="ECO:0007669"/>
    <property type="project" value="UniProtKB-KW"/>
</dbReference>
<dbReference type="InterPro" id="IPR050884">
    <property type="entry name" value="CNP_phosphodiesterase-III"/>
</dbReference>
<sequence length="253" mass="27776">MADPLTLFHVSDVHFGVEDHLAHDWFAQAVAQERPDAVVCTGDVTQRATRRQFAAAAEWFTGMGVPLTIEPGNHDMPYYNLFERFSTPFKRFEKLRSAVHAELKFADLVIIPLRTTVRAQTRFPWSDGVVTEKALGRTLAELERLRDDGKYKIIACHHPLMAGPPGSHNPTIGGDRAFAALARAGAKAILSGHVHDAFDLSYEAAGNPLRMIGAGTLSTRLRASRPSFNVLRYDPAGGLQVENRTLHLAPDGG</sequence>
<dbReference type="Pfam" id="PF00149">
    <property type="entry name" value="Metallophos"/>
    <property type="match status" value="1"/>
</dbReference>
<evidence type="ECO:0000259" key="5">
    <source>
        <dbReference type="Pfam" id="PF00149"/>
    </source>
</evidence>
<dbReference type="OrthoDB" id="651281at2"/>
<dbReference type="RefSeq" id="WP_021689816.1">
    <property type="nucleotide sequence ID" value="NZ_BASZ01000004.1"/>
</dbReference>
<keyword evidence="1" id="KW-0479">Metal-binding</keyword>
<dbReference type="Proteomes" id="UP000016568">
    <property type="component" value="Unassembled WGS sequence"/>
</dbReference>
<dbReference type="EMBL" id="BASZ01000004">
    <property type="protein sequence ID" value="GAD48909.1"/>
    <property type="molecule type" value="Genomic_DNA"/>
</dbReference>
<evidence type="ECO:0000256" key="1">
    <source>
        <dbReference type="ARBA" id="ARBA00022723"/>
    </source>
</evidence>
<name>U2ZU69_9SPHN</name>
<dbReference type="Gene3D" id="3.60.21.10">
    <property type="match status" value="1"/>
</dbReference>
<comment type="caution">
    <text evidence="6">The sequence shown here is derived from an EMBL/GenBank/DDBJ whole genome shotgun (WGS) entry which is preliminary data.</text>
</comment>
<dbReference type="AlphaFoldDB" id="U2ZU69"/>
<dbReference type="SUPFAM" id="SSF56300">
    <property type="entry name" value="Metallo-dependent phosphatases"/>
    <property type="match status" value="1"/>
</dbReference>
<accession>U2ZU69</accession>
<dbReference type="InterPro" id="IPR029052">
    <property type="entry name" value="Metallo-depent_PP-like"/>
</dbReference>
<dbReference type="KEGG" id="ntd:EGO55_08680"/>
<dbReference type="PANTHER" id="PTHR42988:SF2">
    <property type="entry name" value="CYCLIC NUCLEOTIDE PHOSPHODIESTERASE CBUA0032-RELATED"/>
    <property type="match status" value="1"/>
</dbReference>
<evidence type="ECO:0000256" key="4">
    <source>
        <dbReference type="ARBA" id="ARBA00025742"/>
    </source>
</evidence>
<organism evidence="6 7">
    <name type="scientific">Caenibius tardaugens NBRC 16725</name>
    <dbReference type="NCBI Taxonomy" id="1219035"/>
    <lineage>
        <taxon>Bacteria</taxon>
        <taxon>Pseudomonadati</taxon>
        <taxon>Pseudomonadota</taxon>
        <taxon>Alphaproteobacteria</taxon>
        <taxon>Sphingomonadales</taxon>
        <taxon>Erythrobacteraceae</taxon>
        <taxon>Caenibius</taxon>
    </lineage>
</organism>
<keyword evidence="7" id="KW-1185">Reference proteome</keyword>
<evidence type="ECO:0000313" key="6">
    <source>
        <dbReference type="EMBL" id="GAD48909.1"/>
    </source>
</evidence>
<protein>
    <recommendedName>
        <fullName evidence="5">Calcineurin-like phosphoesterase domain-containing protein</fullName>
    </recommendedName>
</protein>
<dbReference type="GO" id="GO:0046872">
    <property type="term" value="F:metal ion binding"/>
    <property type="evidence" value="ECO:0007669"/>
    <property type="project" value="UniProtKB-KW"/>
</dbReference>
<dbReference type="PANTHER" id="PTHR42988">
    <property type="entry name" value="PHOSPHOHYDROLASE"/>
    <property type="match status" value="1"/>
</dbReference>
<evidence type="ECO:0000313" key="7">
    <source>
        <dbReference type="Proteomes" id="UP000016568"/>
    </source>
</evidence>
<gene>
    <name evidence="6" type="ORF">NT2_04_03220</name>
</gene>
<keyword evidence="2" id="KW-0378">Hydrolase</keyword>
<reference evidence="6 7" key="1">
    <citation type="submission" date="2013-09" db="EMBL/GenBank/DDBJ databases">
        <title>Whole genome shotgun sequence of Novosphingobium tardaugens NBRC 16725.</title>
        <authorList>
            <person name="Isaki S."/>
            <person name="Hosoyama A."/>
            <person name="Tsuchikane K."/>
            <person name="Katsumata H."/>
            <person name="Ando Y."/>
            <person name="Yamazaki S."/>
            <person name="Fujita N."/>
        </authorList>
    </citation>
    <scope>NUCLEOTIDE SEQUENCE [LARGE SCALE GENOMIC DNA]</scope>
    <source>
        <strain evidence="6 7">NBRC 16725</strain>
    </source>
</reference>
<feature type="domain" description="Calcineurin-like phosphoesterase" evidence="5">
    <location>
        <begin position="6"/>
        <end position="196"/>
    </location>
</feature>
<comment type="similarity">
    <text evidence="4">Belongs to the cyclic nucleotide phosphodiesterase class-III family.</text>
</comment>
<evidence type="ECO:0000256" key="3">
    <source>
        <dbReference type="ARBA" id="ARBA00023004"/>
    </source>
</evidence>